<evidence type="ECO:0000259" key="15">
    <source>
        <dbReference type="PROSITE" id="PS50878"/>
    </source>
</evidence>
<dbReference type="PROSITE" id="PS50878">
    <property type="entry name" value="RT_POL"/>
    <property type="match status" value="2"/>
</dbReference>
<feature type="domain" description="Integrase catalytic" evidence="16">
    <location>
        <begin position="1341"/>
        <end position="1500"/>
    </location>
</feature>
<dbReference type="Gene3D" id="3.30.420.10">
    <property type="entry name" value="Ribonuclease H-like superfamily/Ribonuclease H"/>
    <property type="match status" value="2"/>
</dbReference>
<evidence type="ECO:0000256" key="1">
    <source>
        <dbReference type="ARBA" id="ARBA00012493"/>
    </source>
</evidence>
<dbReference type="SUPFAM" id="SSF81301">
    <property type="entry name" value="Nucleotidyltransferase"/>
    <property type="match status" value="2"/>
</dbReference>
<dbReference type="CDD" id="cd00303">
    <property type="entry name" value="retropepsin_like"/>
    <property type="match status" value="1"/>
</dbReference>
<dbReference type="SUPFAM" id="SSF81631">
    <property type="entry name" value="PAP/OAS1 substrate-binding domain"/>
    <property type="match status" value="2"/>
</dbReference>
<dbReference type="InterPro" id="IPR021109">
    <property type="entry name" value="Peptidase_aspartic_dom_sf"/>
</dbReference>
<dbReference type="Pfam" id="PF00665">
    <property type="entry name" value="rve"/>
    <property type="match status" value="2"/>
</dbReference>
<dbReference type="Gene3D" id="3.10.10.10">
    <property type="entry name" value="HIV Type 1 Reverse Transcriptase, subunit A, domain 1"/>
    <property type="match status" value="2"/>
</dbReference>
<dbReference type="SUPFAM" id="SSF56672">
    <property type="entry name" value="DNA/RNA polymerases"/>
    <property type="match status" value="2"/>
</dbReference>
<dbReference type="CDD" id="cd05402">
    <property type="entry name" value="NT_PAP_TUTase"/>
    <property type="match status" value="2"/>
</dbReference>
<feature type="non-terminal residue" evidence="17">
    <location>
        <position position="1"/>
    </location>
</feature>
<feature type="domain" description="Reverse transcriptase" evidence="15">
    <location>
        <begin position="2075"/>
        <end position="2253"/>
    </location>
</feature>
<feature type="transmembrane region" description="Helical" evidence="12">
    <location>
        <begin position="2997"/>
        <end position="3019"/>
    </location>
</feature>
<proteinExistence type="predicted"/>
<evidence type="ECO:0000256" key="3">
    <source>
        <dbReference type="ARBA" id="ARBA00022695"/>
    </source>
</evidence>
<keyword evidence="10" id="KW-0479">Metal-binding</keyword>
<evidence type="ECO:0000256" key="8">
    <source>
        <dbReference type="ARBA" id="ARBA00022840"/>
    </source>
</evidence>
<dbReference type="PROSITE" id="PS50175">
    <property type="entry name" value="ASP_PROT_RETROV"/>
    <property type="match status" value="1"/>
</dbReference>
<dbReference type="Pfam" id="PF17921">
    <property type="entry name" value="Integrase_H2C2"/>
    <property type="match status" value="2"/>
</dbReference>
<feature type="domain" description="Peptidase A2" evidence="14">
    <location>
        <begin position="530"/>
        <end position="607"/>
    </location>
</feature>
<keyword evidence="9" id="KW-0695">RNA-directed DNA polymerase</keyword>
<feature type="region of interest" description="Disordered" evidence="11">
    <location>
        <begin position="2859"/>
        <end position="2884"/>
    </location>
</feature>
<keyword evidence="3" id="KW-0548">Nucleotidyltransferase</keyword>
<feature type="compositionally biased region" description="Basic and acidic residues" evidence="11">
    <location>
        <begin position="2917"/>
        <end position="2939"/>
    </location>
</feature>
<sequence length="3529" mass="405596">MIPEMKERYIRYLERIVSLNPPTPAEVAMSRDLENYLKNDGCYLTDEDNQKREMVLEQLRKISKEWIRKMGRQQLGLEANGRLAVFGSYGMGLKSSGSDIDAILIGPKFVTRDHFFSSFVEELQGHPWIKSINPIPNARVPILKTEWKFGVEVDILYAAINLNSVPEDEDVECQERYRGIDEVSRLSLGGVRAMHAIKKAVSNWDEYVLALNSVKHWAKLRGLHSSNFGYLSGITLAIMVARATQLYPKANAFVLFKKIFTMFHFNEDYWYMHVCMLYLPEEDAQWDRTTKQEDAEDAAIVLMPCYPWTNTAKKATDANVAILIKEIRNAKTIIDGFENEADWEQLFCPIKFIDLYDLFLIVSLTEVDADRLKVSKGFLESRINYLLRALETKSEFTTLHIFPKSFEAKRNPNKLIWAIGVKIDEEFKEKVDLTNELRTFLAKFHYAARKCDVTIDSSSVDIEVVKQRKLKKMMMYMALVLYAPALALSEGWDKGRGVDRRAPSHPHVGVPAGCGHSGTYGHRWSPGGTFEALVDTGADLSVVDLRTALDTGHGISKLAKICAGPDGKKLDMVGSIFLNIKIDDETLSHNFVILKTHLRTLILGRDFLKKMNAKIDCKQETIKYDLTNNHDEINFEMLKIKSAKDSIVPECSMKLIKALVETEDGEYIIEESSKMFQTNGLRLARSLINVINRETHIWITNPYPRPLKIMKNQTLAFGSSPAKINVSREREVEKNEEPRFQINENLSPKEQKELKQVLERYGDLFSSRLGRTNLAKHRIDTEDAKPIKHKPYRVSAKERDIIKEQIDEMLTEGIIRPSSSPWSFPVILVKKRDGKYRFCVDYRKLNNVTVKDVYPIPRIDEVMDTLQGSTHFSAIDLRSGYWQVEVEERDKEKTAFTTAHGLYEFNVMPFGLCNAPATFERNMENMLGNLRWQICLCYLDDVIIYSPDFPTHLKRLEAVFRCFRESNLRLNDKKCRFAFEELEILGYITSKHGIKPAEHNIKAVRNFPRPKKVKEVQSFLGMCSYYRKFIKDFSKIADPLTNLIKKSVSFTWTERQEEAFQTLKTALLSPPILGHFNPNAPTYVHTDASNIGIGATLVQDIGGEEKVISYLSRTLSKAEQNYSTTEKECLAVVWSMSKLRPYLYGRHFKIVTDHHALCWLKNLKDPTGRLARWALKIQEYDFDIIHKSGKKHLDADGLSRGPLPETDWDEDFERLFLNQITDEEDKFIESVKKNLNGSRRSIAQNFKEEDGCLFKKNPNPEGRAWLLVVPKNKKREIMKEYHNHMSNGHLGVARTMYRIKSKYFWPSMLKDVSEFVKTCHLCQSRKGSNQLPSGLLQPIPPANFPFERIGIDFVGPLPSTKNRKKWIIVLSDYYTRYAETRAVSEATVKEVSKFLVEDIFLRHGAPQYLISDRGSQFTSNLMKEVMKTCKIKHCFTTSYHPQTNGLTERLNRTLINMLSMYVNTDQKNWDEILPFITHAYNTTIQETTGYSPFFLMFGREPTSLLDDRNISVDIDKDDYDEYIKHHLDKINRTRKLVINNTIKTQERMKKNYDKKHMERSYEPGELVAVWTPIRKIGKCEKLLRKYFGPYRILKKLSNVNYLIEPKDNPGQDPLIVHVSRIKPYFERIDEVNHEDEYNEETETFETFYERLEQFLILEEAGDEKKKAYLLTLMGSKTYGVLKNLCSPILPKDKTFDNLIDILKRHFSPKRSIVVERFIFFKRMQLKEESISDYLVEIKRLASSCNFGNFLEDSLRDKMVCGLYNAKIQNRILSEGDISLAKVIEIALSMEAAEKNTKLFHLEQGEDCVDKLRMERKVESNFQNGKCKHCGKQHKELCRFKEAICFKCNKKGHIASICWSSRRNLRQHQNQPGNIHQIGDQEEEEEYVQKIISVTIPEYKINFASSDPPYLMELKVEGNFIKFEMDTGSGLTLISEKDFKNSLQHLKLEKASIIVRTYDGTVVPILGKINVKVECQDITYKLRALVVKGEKRALMGREWINRLKLGCFAVKHMPVEITIEEILKENQALFVETTEPIKGFTFSVNMCDVNPIFHKARPVPFAIRPAVTEALDKMVAKGYLCEVASSKWATPVVVVPKKNKEIRICCDFKVTLNKYLDTAAYPLPTQQDLFSTLAKGKYFSKLDLRNAYLQLEVDPGTRPLLTINTHKGLFRFKRMPFGLANAPSYFQSVMDRVLSGIGGVICYIDDVLIATASIEEHLALLKTIFARLAKYNIKLKKEKCLFLQKEIEYLGHLVTEEGIRPLDHKVQAIQKAKTPTNIPELRSFLGLVNFYGKFIPNLPELLKPLHELLHKKRPWVWTKECGEAIDKCKNSITSERVLVPYDATLPLCLATDASQIGVGAVLSHIIEGQERPIMFASRTLSVAEQNYSQIEKEALAIIYGVTKFHQFIYGRKFILITDHKPLVTILGSRSGIPTLSTSRLQRWALILSAYTYDIKFRRTQDHGNADLLSRFPVGCEEIPRLNNVYALSYVEELPITAEEIATETEKDEVLSLAIFYTQQGWPEKVADHLRPYFQRKLELTVDGECLVWGMRVVIPPSLRIKMLNCLHETHSGMNKMKAVARSHFWWPNLDTQIEFLVNKCRSCQQSQDGPNKGKWQPWKWSTRPWQRIHIDFANKKNINLLIVVDSHSKWIEAIPMRETTTRKTIEQLRRLFSSYGLPEELVSDNGPQFTGSEMKGFLEGNGIKQTLIPAYHPQSNGLAERAVRTIKTALDKNKRKIGDTIQDTLSKVLLAYRSTPHVTTGKTPSELFIGRALRTRVSLIHPSLASRVRDQQARQMKYDRRTHLEEFQIDDLVWCKNFRGGDKWIPGKIVGKKGTRVYTILIHGQVKAYHRDQIRKRWRNGEEDESGDGERQPEHSRGAGPSAIISEVVRDRGYMESLSPGLTSQRSDQDSEVQSDTDDGKSLEPLRSLDPEALKEEGPVLRRNPPRARRPPVYVDQSVALTRHDRRYHLPICGVGQLCNGTMLRIKSAEVDMSRAMWISLPLQWALILTTTITGLLIYARYADCDPVAGRLVSAHDQAVYSIHSIVGGPMLGVFTLGMCVPIAESKMIPEMKERYIRYLERIVSLNPPTPAEVTMSRDLENYLKNDGCYLTDEDNQKREMVLEQLRKISKEWIRKMGRQQLGLEANGRLSVFGSYGMGLKSSGSDIDAILIGPKFVTRDHFFSSFVEELQGHPWIKSINPIPNARVPILKTEWKFGVEVDILYAAINLNSVPENEDVECQERYRGIDEVSRLSLGGVRAMHAIKKAVSNWDEYVLALNAVKHWAKLRGLHSSNFGYLSGITLAIMVARATQLYPKANAFVLFKKFFTMFHFNEDYWYMHVCMLYLPEEDAQWDRTTKQEDAEDAAIVLMPCYPWTNTAKKATDANVAILIKEIRNAKTIIDGFENEADWEQLFCPIKFIDLYDLFLIVSLTEVDADRLKVSKGFLESRINYLLRALETKSEFTTLHIFPKSFEAKRNPSKLIWAIGVKIDEEFKEKVDLTNELRTFLAKFHYAARKCDVTIDSSSVDIE</sequence>
<dbReference type="Pfam" id="PF17917">
    <property type="entry name" value="RT_RNaseH"/>
    <property type="match status" value="2"/>
</dbReference>
<evidence type="ECO:0000259" key="16">
    <source>
        <dbReference type="PROSITE" id="PS50994"/>
    </source>
</evidence>
<keyword evidence="18" id="KW-1185">Reference proteome</keyword>
<dbReference type="InterPro" id="IPR036397">
    <property type="entry name" value="RNaseH_sf"/>
</dbReference>
<dbReference type="InterPro" id="IPR018061">
    <property type="entry name" value="Retropepsins"/>
</dbReference>
<evidence type="ECO:0000256" key="10">
    <source>
        <dbReference type="PROSITE-ProRule" id="PRU00047"/>
    </source>
</evidence>
<keyword evidence="12" id="KW-0472">Membrane</keyword>
<dbReference type="InterPro" id="IPR001995">
    <property type="entry name" value="Peptidase_A2_cat"/>
</dbReference>
<dbReference type="InterPro" id="IPR001878">
    <property type="entry name" value="Znf_CCHC"/>
</dbReference>
<dbReference type="Gene3D" id="2.40.70.10">
    <property type="entry name" value="Acid Proteases"/>
    <property type="match status" value="2"/>
</dbReference>
<organism evidence="17 18">
    <name type="scientific">Cordylochernes scorpioides</name>
    <dbReference type="NCBI Taxonomy" id="51811"/>
    <lineage>
        <taxon>Eukaryota</taxon>
        <taxon>Metazoa</taxon>
        <taxon>Ecdysozoa</taxon>
        <taxon>Arthropoda</taxon>
        <taxon>Chelicerata</taxon>
        <taxon>Arachnida</taxon>
        <taxon>Pseudoscorpiones</taxon>
        <taxon>Cheliferoidea</taxon>
        <taxon>Chernetidae</taxon>
        <taxon>Cordylochernes</taxon>
    </lineage>
</organism>
<reference evidence="17 18" key="1">
    <citation type="submission" date="2022-01" db="EMBL/GenBank/DDBJ databases">
        <title>A chromosomal length assembly of Cordylochernes scorpioides.</title>
        <authorList>
            <person name="Zeh D."/>
            <person name="Zeh J."/>
        </authorList>
    </citation>
    <scope>NUCLEOTIDE SEQUENCE [LARGE SCALE GENOMIC DNA]</scope>
    <source>
        <strain evidence="17">IN4F17</strain>
        <tissue evidence="17">Whole Body</tissue>
    </source>
</reference>
<dbReference type="InterPro" id="IPR043519">
    <property type="entry name" value="NT_sf"/>
</dbReference>
<dbReference type="SUPFAM" id="SSF53098">
    <property type="entry name" value="Ribonuclease H-like"/>
    <property type="match status" value="2"/>
</dbReference>
<feature type="domain" description="Reverse transcriptase" evidence="15">
    <location>
        <begin position="810"/>
        <end position="989"/>
    </location>
</feature>
<dbReference type="Gene3D" id="3.30.70.590">
    <property type="entry name" value="Poly(A) polymerase predicted RNA binding domain"/>
    <property type="match status" value="2"/>
</dbReference>
<evidence type="ECO:0000256" key="2">
    <source>
        <dbReference type="ARBA" id="ARBA00022679"/>
    </source>
</evidence>
<evidence type="ECO:0000259" key="14">
    <source>
        <dbReference type="PROSITE" id="PS50175"/>
    </source>
</evidence>
<keyword evidence="12" id="KW-0812">Transmembrane</keyword>
<evidence type="ECO:0000256" key="4">
    <source>
        <dbReference type="ARBA" id="ARBA00022722"/>
    </source>
</evidence>
<dbReference type="EMBL" id="CP092863">
    <property type="protein sequence ID" value="UYV61570.1"/>
    <property type="molecule type" value="Genomic_DNA"/>
</dbReference>
<dbReference type="Pfam" id="PF00077">
    <property type="entry name" value="RVP"/>
    <property type="match status" value="1"/>
</dbReference>
<dbReference type="PROSITE" id="PS50158">
    <property type="entry name" value="ZF_CCHC"/>
    <property type="match status" value="1"/>
</dbReference>
<evidence type="ECO:0000256" key="6">
    <source>
        <dbReference type="ARBA" id="ARBA00022759"/>
    </source>
</evidence>
<evidence type="ECO:0000256" key="7">
    <source>
        <dbReference type="ARBA" id="ARBA00022801"/>
    </source>
</evidence>
<dbReference type="CDD" id="cd01647">
    <property type="entry name" value="RT_LTR"/>
    <property type="match status" value="2"/>
</dbReference>
<name>A0ABY6JZ81_9ARAC</name>
<dbReference type="InterPro" id="IPR048840">
    <property type="entry name" value="PolA_pol_NTPase"/>
</dbReference>
<feature type="domain" description="CCHC-type" evidence="13">
    <location>
        <begin position="1844"/>
        <end position="1857"/>
    </location>
</feature>
<dbReference type="Pfam" id="PF22938">
    <property type="entry name" value="Integrase_p58_C"/>
    <property type="match status" value="1"/>
</dbReference>
<evidence type="ECO:0000256" key="11">
    <source>
        <dbReference type="SAM" id="MobiDB-lite"/>
    </source>
</evidence>
<evidence type="ECO:0000313" key="18">
    <source>
        <dbReference type="Proteomes" id="UP001235939"/>
    </source>
</evidence>
<dbReference type="InterPro" id="IPR041373">
    <property type="entry name" value="RT_RNaseH"/>
</dbReference>
<dbReference type="Pfam" id="PF20750">
    <property type="entry name" value="PAP_NTPase"/>
    <property type="match status" value="2"/>
</dbReference>
<dbReference type="InterPro" id="IPR050951">
    <property type="entry name" value="Retrovirus_Pol_polyprotein"/>
</dbReference>
<evidence type="ECO:0000256" key="12">
    <source>
        <dbReference type="SAM" id="Phobius"/>
    </source>
</evidence>
<keyword evidence="12" id="KW-1133">Transmembrane helix</keyword>
<dbReference type="InterPro" id="IPR001584">
    <property type="entry name" value="Integrase_cat-core"/>
</dbReference>
<feature type="compositionally biased region" description="Basic and acidic residues" evidence="11">
    <location>
        <begin position="2867"/>
        <end position="2876"/>
    </location>
</feature>
<dbReference type="Gene3D" id="3.30.70.270">
    <property type="match status" value="4"/>
</dbReference>
<dbReference type="Pfam" id="PF04928">
    <property type="entry name" value="PAP_central"/>
    <property type="match status" value="2"/>
</dbReference>
<keyword evidence="2" id="KW-0808">Transferase</keyword>
<evidence type="ECO:0000256" key="9">
    <source>
        <dbReference type="ARBA" id="ARBA00022918"/>
    </source>
</evidence>
<feature type="transmembrane region" description="Helical" evidence="12">
    <location>
        <begin position="3039"/>
        <end position="3063"/>
    </location>
</feature>
<dbReference type="PANTHER" id="PTHR37984:SF5">
    <property type="entry name" value="PROTEIN NYNRIN-LIKE"/>
    <property type="match status" value="1"/>
</dbReference>
<dbReference type="SMART" id="SM00343">
    <property type="entry name" value="ZnF_C2HC"/>
    <property type="match status" value="1"/>
</dbReference>
<evidence type="ECO:0000256" key="5">
    <source>
        <dbReference type="ARBA" id="ARBA00022741"/>
    </source>
</evidence>
<dbReference type="PROSITE" id="PS50994">
    <property type="entry name" value="INTEGRASE"/>
    <property type="match status" value="2"/>
</dbReference>
<dbReference type="InterPro" id="IPR043128">
    <property type="entry name" value="Rev_trsase/Diguanyl_cyclase"/>
</dbReference>
<dbReference type="PROSITE" id="PS00141">
    <property type="entry name" value="ASP_PROTEASE"/>
    <property type="match status" value="1"/>
</dbReference>
<gene>
    <name evidence="17" type="ORF">LAZ67_1005333</name>
</gene>
<keyword evidence="6" id="KW-0255">Endonuclease</keyword>
<dbReference type="InterPro" id="IPR001969">
    <property type="entry name" value="Aspartic_peptidase_AS"/>
</dbReference>
<protein>
    <recommendedName>
        <fullName evidence="1">RNA-directed DNA polymerase</fullName>
        <ecNumber evidence="1">2.7.7.49</ecNumber>
    </recommendedName>
</protein>
<dbReference type="InterPro" id="IPR054465">
    <property type="entry name" value="Integrase_p58-like_C"/>
</dbReference>
<dbReference type="Gene3D" id="3.30.460.10">
    <property type="entry name" value="Beta Polymerase, domain 2"/>
    <property type="match status" value="2"/>
</dbReference>
<dbReference type="InterPro" id="IPR007012">
    <property type="entry name" value="PolA_pol_cen_dom"/>
</dbReference>
<dbReference type="Gene3D" id="1.10.1410.10">
    <property type="match status" value="2"/>
</dbReference>
<dbReference type="CDD" id="cd09274">
    <property type="entry name" value="RNase_HI_RT_Ty3"/>
    <property type="match status" value="2"/>
</dbReference>
<dbReference type="EC" id="2.7.7.49" evidence="1"/>
<evidence type="ECO:0000259" key="13">
    <source>
        <dbReference type="PROSITE" id="PS50158"/>
    </source>
</evidence>
<dbReference type="PANTHER" id="PTHR37984">
    <property type="entry name" value="PROTEIN CBG26694"/>
    <property type="match status" value="1"/>
</dbReference>
<accession>A0ABY6JZ81</accession>
<keyword evidence="8" id="KW-0067">ATP-binding</keyword>
<keyword evidence="4" id="KW-0540">Nuclease</keyword>
<dbReference type="InterPro" id="IPR012337">
    <property type="entry name" value="RNaseH-like_sf"/>
</dbReference>
<dbReference type="Gene3D" id="3.10.20.370">
    <property type="match status" value="1"/>
</dbReference>
<dbReference type="InterPro" id="IPR043502">
    <property type="entry name" value="DNA/RNA_pol_sf"/>
</dbReference>
<feature type="domain" description="Integrase catalytic" evidence="16">
    <location>
        <begin position="2619"/>
        <end position="2771"/>
    </location>
</feature>
<dbReference type="Gene3D" id="1.10.340.70">
    <property type="match status" value="2"/>
</dbReference>
<dbReference type="SUPFAM" id="SSF55003">
    <property type="entry name" value="PAP/Archaeal CCA-adding enzyme, C-terminal domain"/>
    <property type="match status" value="2"/>
</dbReference>
<evidence type="ECO:0000313" key="17">
    <source>
        <dbReference type="EMBL" id="UYV61570.1"/>
    </source>
</evidence>
<dbReference type="InterPro" id="IPR011068">
    <property type="entry name" value="NuclTrfase_I-like_C"/>
</dbReference>
<keyword evidence="7" id="KW-0378">Hydrolase</keyword>
<dbReference type="InterPro" id="IPR000477">
    <property type="entry name" value="RT_dom"/>
</dbReference>
<feature type="region of interest" description="Disordered" evidence="11">
    <location>
        <begin position="2896"/>
        <end position="2950"/>
    </location>
</feature>
<dbReference type="Pfam" id="PF00078">
    <property type="entry name" value="RVT_1"/>
    <property type="match status" value="2"/>
</dbReference>
<keyword evidence="10" id="KW-0862">Zinc</keyword>
<keyword evidence="5" id="KW-0547">Nucleotide-binding</keyword>
<dbReference type="Proteomes" id="UP001235939">
    <property type="component" value="Chromosome 01"/>
</dbReference>
<keyword evidence="10" id="KW-0863">Zinc-finger</keyword>
<dbReference type="SUPFAM" id="SSF50630">
    <property type="entry name" value="Acid proteases"/>
    <property type="match status" value="2"/>
</dbReference>
<dbReference type="InterPro" id="IPR041588">
    <property type="entry name" value="Integrase_H2C2"/>
</dbReference>